<dbReference type="AlphaFoldDB" id="A0A0G2DSP8"/>
<dbReference type="EMBL" id="LCWF01000262">
    <property type="protein sequence ID" value="KKY13724.1"/>
    <property type="molecule type" value="Genomic_DNA"/>
</dbReference>
<feature type="compositionally biased region" description="Low complexity" evidence="1">
    <location>
        <begin position="319"/>
        <end position="339"/>
    </location>
</feature>
<dbReference type="OrthoDB" id="411372at2759"/>
<comment type="caution">
    <text evidence="2">The sequence shown here is derived from an EMBL/GenBank/DDBJ whole genome shotgun (WGS) entry which is preliminary data.</text>
</comment>
<feature type="region of interest" description="Disordered" evidence="1">
    <location>
        <begin position="218"/>
        <end position="358"/>
    </location>
</feature>
<evidence type="ECO:0000313" key="2">
    <source>
        <dbReference type="EMBL" id="KKY13724.1"/>
    </source>
</evidence>
<reference evidence="2 3" key="2">
    <citation type="submission" date="2015-05" db="EMBL/GenBank/DDBJ databases">
        <authorList>
            <person name="Morales-Cruz A."/>
            <person name="Amrine K.C."/>
            <person name="Cantu D."/>
        </authorList>
    </citation>
    <scope>NUCLEOTIDE SEQUENCE [LARGE SCALE GENOMIC DNA]</scope>
    <source>
        <strain evidence="2">UCRPC4</strain>
    </source>
</reference>
<dbReference type="Proteomes" id="UP000053317">
    <property type="component" value="Unassembled WGS sequence"/>
</dbReference>
<gene>
    <name evidence="2" type="ORF">UCRPC4_g06926</name>
</gene>
<name>A0A0G2DSP8_PHACM</name>
<feature type="region of interest" description="Disordered" evidence="1">
    <location>
        <begin position="67"/>
        <end position="89"/>
    </location>
</feature>
<evidence type="ECO:0000313" key="3">
    <source>
        <dbReference type="Proteomes" id="UP000053317"/>
    </source>
</evidence>
<organism evidence="2 3">
    <name type="scientific">Phaeomoniella chlamydospora</name>
    <name type="common">Phaeoacremonium chlamydosporum</name>
    <dbReference type="NCBI Taxonomy" id="158046"/>
    <lineage>
        <taxon>Eukaryota</taxon>
        <taxon>Fungi</taxon>
        <taxon>Dikarya</taxon>
        <taxon>Ascomycota</taxon>
        <taxon>Pezizomycotina</taxon>
        <taxon>Eurotiomycetes</taxon>
        <taxon>Chaetothyriomycetidae</taxon>
        <taxon>Phaeomoniellales</taxon>
        <taxon>Phaeomoniellaceae</taxon>
        <taxon>Phaeomoniella</taxon>
    </lineage>
</organism>
<feature type="compositionally biased region" description="Polar residues" evidence="1">
    <location>
        <begin position="377"/>
        <end position="386"/>
    </location>
</feature>
<feature type="compositionally biased region" description="Basic and acidic residues" evidence="1">
    <location>
        <begin position="220"/>
        <end position="243"/>
    </location>
</feature>
<sequence>MGGPPGHLNIGGRVNPSTYHPQDSALANSLLAQQQINGAPYSNYPYMMGDEYGDRLYDQMPAIDVGVGSNPTSKYGSPTEESRLPQSPVGHHLSALDAPLPASFDSNGISHIARYGPVAASVPSKFALDSPPASMPQRTGAPSDAIKALHDTAYGNMRNISSALGSSPPGLAEEDAVPRTLHSQRIFRTKPVSASLPRHGPMDEWDEGFVMEEDLLPPSLHEDVLTPQEKARRTSRSEHDLSTPKDMSGPRGIPSTSSSKVGSPIASSPSRFASLFAKQRQQKEAEGGASSGHVGSPLRESVLSQRPGASVSMGTRFASGDSSVSLSSPPRQSSMSTLSQQLRGMHLKRTESSESGNNLHPAIAARYSSGAGRFDRTVSSPGLSTTRIDEEAPDLVFSMEEEETSKKTGAAWTSKLP</sequence>
<evidence type="ECO:0000256" key="1">
    <source>
        <dbReference type="SAM" id="MobiDB-lite"/>
    </source>
</evidence>
<feature type="compositionally biased region" description="Polar residues" evidence="1">
    <location>
        <begin position="254"/>
        <end position="271"/>
    </location>
</feature>
<reference evidence="2 3" key="1">
    <citation type="submission" date="2015-05" db="EMBL/GenBank/DDBJ databases">
        <title>Distinctive expansion of gene families associated with plant cell wall degradation and secondary metabolism in the genomes of grapevine trunk pathogens.</title>
        <authorList>
            <person name="Lawrence D.P."/>
            <person name="Travadon R."/>
            <person name="Rolshausen P.E."/>
            <person name="Baumgartner K."/>
        </authorList>
    </citation>
    <scope>NUCLEOTIDE SEQUENCE [LARGE SCALE GENOMIC DNA]</scope>
    <source>
        <strain evidence="2">UCRPC4</strain>
    </source>
</reference>
<accession>A0A0G2DSP8</accession>
<keyword evidence="3" id="KW-1185">Reference proteome</keyword>
<feature type="region of interest" description="Disordered" evidence="1">
    <location>
        <begin position="372"/>
        <end position="394"/>
    </location>
</feature>
<proteinExistence type="predicted"/>
<protein>
    <submittedName>
        <fullName evidence="2">Putative spindle poison sensitivity protein</fullName>
    </submittedName>
</protein>